<dbReference type="PROSITE" id="PS00678">
    <property type="entry name" value="WD_REPEATS_1"/>
    <property type="match status" value="1"/>
</dbReference>
<dbReference type="SMART" id="SM00320">
    <property type="entry name" value="WD40"/>
    <property type="match status" value="4"/>
</dbReference>
<proteinExistence type="inferred from homology"/>
<feature type="repeat" description="WD" evidence="8">
    <location>
        <begin position="211"/>
        <end position="248"/>
    </location>
</feature>
<dbReference type="PANTHER" id="PTHR46042">
    <property type="entry name" value="DIPHTHINE METHYLTRANSFERASE"/>
    <property type="match status" value="1"/>
</dbReference>
<keyword evidence="10" id="KW-1185">Reference proteome</keyword>
<evidence type="ECO:0000256" key="4">
    <source>
        <dbReference type="ARBA" id="ARBA00022801"/>
    </source>
</evidence>
<dbReference type="OrthoDB" id="1930760at2759"/>
<dbReference type="EMBL" id="ML220112">
    <property type="protein sequence ID" value="TGZ85726.1"/>
    <property type="molecule type" value="Genomic_DNA"/>
</dbReference>
<comment type="similarity">
    <text evidence="5">Belongs to the DPH7 family.</text>
</comment>
<dbReference type="STRING" id="341454.A0A4S2N8Z6"/>
<evidence type="ECO:0000256" key="8">
    <source>
        <dbReference type="PROSITE-ProRule" id="PRU00221"/>
    </source>
</evidence>
<gene>
    <name evidence="9" type="ORF">EX30DRAFT_346227</name>
</gene>
<dbReference type="PROSITE" id="PS50082">
    <property type="entry name" value="WD_REPEATS_2"/>
    <property type="match status" value="1"/>
</dbReference>
<evidence type="ECO:0000256" key="2">
    <source>
        <dbReference type="ARBA" id="ARBA00022574"/>
    </source>
</evidence>
<evidence type="ECO:0000256" key="5">
    <source>
        <dbReference type="ARBA" id="ARBA00038092"/>
    </source>
</evidence>
<dbReference type="InterPro" id="IPR015943">
    <property type="entry name" value="WD40/YVTN_repeat-like_dom_sf"/>
</dbReference>
<dbReference type="EC" id="3.1.1.97" evidence="6"/>
<accession>A0A4S2N8Z6</accession>
<keyword evidence="2 8" id="KW-0853">WD repeat</keyword>
<keyword evidence="3" id="KW-0677">Repeat</keyword>
<dbReference type="AlphaFoldDB" id="A0A4S2N8Z6"/>
<sequence length="337" mass="37152">MSEPLASFITAHAKSSTHLPPACIQISPLDPTCILLGTYLLDDTATTLQTRKTGTIERWKYHENEKHLELLQTVPAPGAILDLKFSPHSPSTIAIATTLGCIHIYTLSADTLTVSPTPTQTLFVGTSDEDLILSLNFSPTNPTEIAFTTTAGQVGFVDITSAEEARRWDTHDLEAWTCEYTRDGHGLYSGGDDSVITFRDLRAGMESWRDRKTHGAGVTAVLCSPELEAKGEMVSGSYDEVVRVWDVRGVRRRVVDEVGVGGGAWRVGQMGVGMWVVSGMQAGPRVVRRGEEGGLEVVMEWEAMNLNYGCAWMEERPERVFWCSFYDKVVCVDDVKF</sequence>
<evidence type="ECO:0000313" key="10">
    <source>
        <dbReference type="Proteomes" id="UP000298138"/>
    </source>
</evidence>
<dbReference type="Gene3D" id="2.130.10.10">
    <property type="entry name" value="YVTN repeat-like/Quinoprotein amine dehydrogenase"/>
    <property type="match status" value="1"/>
</dbReference>
<dbReference type="InterPro" id="IPR019775">
    <property type="entry name" value="WD40_repeat_CS"/>
</dbReference>
<dbReference type="PANTHER" id="PTHR46042:SF1">
    <property type="entry name" value="DIPHTHINE METHYLTRANSFERASE"/>
    <property type="match status" value="1"/>
</dbReference>
<name>A0A4S2N8Z6_9PEZI</name>
<dbReference type="GO" id="GO:0061685">
    <property type="term" value="F:diphthine methylesterase activity"/>
    <property type="evidence" value="ECO:0007669"/>
    <property type="project" value="UniProtKB-EC"/>
</dbReference>
<organism evidence="9 10">
    <name type="scientific">Ascodesmis nigricans</name>
    <dbReference type="NCBI Taxonomy" id="341454"/>
    <lineage>
        <taxon>Eukaryota</taxon>
        <taxon>Fungi</taxon>
        <taxon>Dikarya</taxon>
        <taxon>Ascomycota</taxon>
        <taxon>Pezizomycotina</taxon>
        <taxon>Pezizomycetes</taxon>
        <taxon>Pezizales</taxon>
        <taxon>Ascodesmidaceae</taxon>
        <taxon>Ascodesmis</taxon>
    </lineage>
</organism>
<protein>
    <recommendedName>
        <fullName evidence="6">methylated diphthine methylhydrolase</fullName>
        <ecNumber evidence="6">3.1.1.97</ecNumber>
    </recommendedName>
</protein>
<comment type="pathway">
    <text evidence="1">Protein modification; peptidyl-diphthamide biosynthesis.</text>
</comment>
<dbReference type="InterPro" id="IPR001680">
    <property type="entry name" value="WD40_rpt"/>
</dbReference>
<evidence type="ECO:0000256" key="3">
    <source>
        <dbReference type="ARBA" id="ARBA00022737"/>
    </source>
</evidence>
<dbReference type="InParanoid" id="A0A4S2N8Z6"/>
<comment type="catalytic activity">
    <reaction evidence="7">
        <text>diphthine methyl ester-[translation elongation factor 2] + H2O = diphthine-[translation elongation factor 2] + methanol + H(+)</text>
        <dbReference type="Rhea" id="RHEA:42656"/>
        <dbReference type="Rhea" id="RHEA-COMP:10172"/>
        <dbReference type="Rhea" id="RHEA-COMP:10173"/>
        <dbReference type="ChEBI" id="CHEBI:15377"/>
        <dbReference type="ChEBI" id="CHEBI:15378"/>
        <dbReference type="ChEBI" id="CHEBI:17790"/>
        <dbReference type="ChEBI" id="CHEBI:79005"/>
        <dbReference type="ChEBI" id="CHEBI:82696"/>
        <dbReference type="EC" id="3.1.1.97"/>
    </reaction>
</comment>
<evidence type="ECO:0000256" key="1">
    <source>
        <dbReference type="ARBA" id="ARBA00005156"/>
    </source>
</evidence>
<dbReference type="FunCoup" id="A0A4S2N8Z6">
    <property type="interactions" value="126"/>
</dbReference>
<dbReference type="Pfam" id="PF00400">
    <property type="entry name" value="WD40"/>
    <property type="match status" value="1"/>
</dbReference>
<evidence type="ECO:0000256" key="6">
    <source>
        <dbReference type="ARBA" id="ARBA00039131"/>
    </source>
</evidence>
<keyword evidence="4" id="KW-0378">Hydrolase</keyword>
<evidence type="ECO:0000256" key="7">
    <source>
        <dbReference type="ARBA" id="ARBA00047551"/>
    </source>
</evidence>
<dbReference type="SUPFAM" id="SSF50978">
    <property type="entry name" value="WD40 repeat-like"/>
    <property type="match status" value="1"/>
</dbReference>
<evidence type="ECO:0000313" key="9">
    <source>
        <dbReference type="EMBL" id="TGZ85726.1"/>
    </source>
</evidence>
<dbReference type="InterPro" id="IPR052415">
    <property type="entry name" value="Diphthine_MTase"/>
</dbReference>
<dbReference type="GO" id="GO:0005737">
    <property type="term" value="C:cytoplasm"/>
    <property type="evidence" value="ECO:0007669"/>
    <property type="project" value="TreeGrafter"/>
</dbReference>
<reference evidence="9 10" key="1">
    <citation type="submission" date="2019-04" db="EMBL/GenBank/DDBJ databases">
        <title>Comparative genomics and transcriptomics to analyze fruiting body development in filamentous ascomycetes.</title>
        <authorList>
            <consortium name="DOE Joint Genome Institute"/>
            <person name="Lutkenhaus R."/>
            <person name="Traeger S."/>
            <person name="Breuer J."/>
            <person name="Kuo A."/>
            <person name="Lipzen A."/>
            <person name="Pangilinan J."/>
            <person name="Dilworth D."/>
            <person name="Sandor L."/>
            <person name="Poggeler S."/>
            <person name="Barry K."/>
            <person name="Grigoriev I.V."/>
            <person name="Nowrousian M."/>
        </authorList>
    </citation>
    <scope>NUCLEOTIDE SEQUENCE [LARGE SCALE GENOMIC DNA]</scope>
    <source>
        <strain evidence="9 10">CBS 389.68</strain>
    </source>
</reference>
<dbReference type="InterPro" id="IPR036322">
    <property type="entry name" value="WD40_repeat_dom_sf"/>
</dbReference>
<dbReference type="GO" id="GO:0017183">
    <property type="term" value="P:protein histidyl modification to diphthamide"/>
    <property type="evidence" value="ECO:0007669"/>
    <property type="project" value="TreeGrafter"/>
</dbReference>
<dbReference type="Proteomes" id="UP000298138">
    <property type="component" value="Unassembled WGS sequence"/>
</dbReference>